<accession>A0A917HC55</accession>
<feature type="domain" description="N-acetyltransferase" evidence="1">
    <location>
        <begin position="1"/>
        <end position="151"/>
    </location>
</feature>
<gene>
    <name evidence="2" type="ORF">GCM10010918_33810</name>
</gene>
<dbReference type="Pfam" id="PF00583">
    <property type="entry name" value="Acetyltransf_1"/>
    <property type="match status" value="1"/>
</dbReference>
<comment type="caution">
    <text evidence="2">The sequence shown here is derived from an EMBL/GenBank/DDBJ whole genome shotgun (WGS) entry which is preliminary data.</text>
</comment>
<evidence type="ECO:0000313" key="2">
    <source>
        <dbReference type="EMBL" id="GGG74868.1"/>
    </source>
</evidence>
<dbReference type="CDD" id="cd04301">
    <property type="entry name" value="NAT_SF"/>
    <property type="match status" value="1"/>
</dbReference>
<dbReference type="RefSeq" id="WP_188890381.1">
    <property type="nucleotide sequence ID" value="NZ_BMHY01000006.1"/>
</dbReference>
<evidence type="ECO:0000313" key="3">
    <source>
        <dbReference type="Proteomes" id="UP000600247"/>
    </source>
</evidence>
<dbReference type="EMBL" id="BMHY01000006">
    <property type="protein sequence ID" value="GGG74868.1"/>
    <property type="molecule type" value="Genomic_DNA"/>
</dbReference>
<sequence length="165" mass="17886">MELQLLTPEQWMSEKKRLLGFAVRFGEKRLTVAALHALRMLDPDMLDAKGAPHPRAVVVLARRGGRLAGLAFAADGGERGCFIVVHPEARSSGVGSSLLRAMIDRLGKLTCNVAADNVPSMALCFRLGLTAVSMHTGPTGKPTLRFERRINDDAACTRNIDALHE</sequence>
<name>A0A917HC55_9BACL</name>
<organism evidence="2 3">
    <name type="scientific">Paenibacillus radicis</name>
    <name type="common">ex Gao et al. 2016</name>
    <dbReference type="NCBI Taxonomy" id="1737354"/>
    <lineage>
        <taxon>Bacteria</taxon>
        <taxon>Bacillati</taxon>
        <taxon>Bacillota</taxon>
        <taxon>Bacilli</taxon>
        <taxon>Bacillales</taxon>
        <taxon>Paenibacillaceae</taxon>
        <taxon>Paenibacillus</taxon>
    </lineage>
</organism>
<dbReference type="SUPFAM" id="SSF55729">
    <property type="entry name" value="Acyl-CoA N-acyltransferases (Nat)"/>
    <property type="match status" value="1"/>
</dbReference>
<protein>
    <recommendedName>
        <fullName evidence="1">N-acetyltransferase domain-containing protein</fullName>
    </recommendedName>
</protein>
<keyword evidence="3" id="KW-1185">Reference proteome</keyword>
<dbReference type="GO" id="GO:0016747">
    <property type="term" value="F:acyltransferase activity, transferring groups other than amino-acyl groups"/>
    <property type="evidence" value="ECO:0007669"/>
    <property type="project" value="InterPro"/>
</dbReference>
<dbReference type="AlphaFoldDB" id="A0A917HC55"/>
<dbReference type="InterPro" id="IPR016181">
    <property type="entry name" value="Acyl_CoA_acyltransferase"/>
</dbReference>
<dbReference type="PROSITE" id="PS51186">
    <property type="entry name" value="GNAT"/>
    <property type="match status" value="1"/>
</dbReference>
<proteinExistence type="predicted"/>
<evidence type="ECO:0000259" key="1">
    <source>
        <dbReference type="PROSITE" id="PS51186"/>
    </source>
</evidence>
<reference evidence="2 3" key="1">
    <citation type="journal article" date="2014" name="Int. J. Syst. Evol. Microbiol.">
        <title>Complete genome sequence of Corynebacterium casei LMG S-19264T (=DSM 44701T), isolated from a smear-ripened cheese.</title>
        <authorList>
            <consortium name="US DOE Joint Genome Institute (JGI-PGF)"/>
            <person name="Walter F."/>
            <person name="Albersmeier A."/>
            <person name="Kalinowski J."/>
            <person name="Ruckert C."/>
        </authorList>
    </citation>
    <scope>NUCLEOTIDE SEQUENCE [LARGE SCALE GENOMIC DNA]</scope>
    <source>
        <strain evidence="2 3">CGMCC 1.15286</strain>
    </source>
</reference>
<dbReference type="Proteomes" id="UP000600247">
    <property type="component" value="Unassembled WGS sequence"/>
</dbReference>
<dbReference type="Gene3D" id="3.40.630.30">
    <property type="match status" value="1"/>
</dbReference>
<dbReference type="InterPro" id="IPR000182">
    <property type="entry name" value="GNAT_dom"/>
</dbReference>